<protein>
    <submittedName>
        <fullName evidence="2">Uncharacterized protein</fullName>
    </submittedName>
</protein>
<dbReference type="RefSeq" id="WP_150416151.1">
    <property type="nucleotide sequence ID" value="NZ_VYQF01000006.1"/>
</dbReference>
<feature type="chain" id="PRO_5023823405" evidence="1">
    <location>
        <begin position="20"/>
        <end position="121"/>
    </location>
</feature>
<keyword evidence="3" id="KW-1185">Reference proteome</keyword>
<dbReference type="EMBL" id="VYQF01000006">
    <property type="protein sequence ID" value="KAA9037223.1"/>
    <property type="molecule type" value="Genomic_DNA"/>
</dbReference>
<reference evidence="2 3" key="1">
    <citation type="submission" date="2019-09" db="EMBL/GenBank/DDBJ databases">
        <title>Draft genome sequence of Ginsengibacter sp. BR5-29.</title>
        <authorList>
            <person name="Im W.-T."/>
        </authorList>
    </citation>
    <scope>NUCLEOTIDE SEQUENCE [LARGE SCALE GENOMIC DNA]</scope>
    <source>
        <strain evidence="2 3">BR5-29</strain>
    </source>
</reference>
<evidence type="ECO:0000256" key="1">
    <source>
        <dbReference type="SAM" id="SignalP"/>
    </source>
</evidence>
<comment type="caution">
    <text evidence="2">The sequence shown here is derived from an EMBL/GenBank/DDBJ whole genome shotgun (WGS) entry which is preliminary data.</text>
</comment>
<dbReference type="Proteomes" id="UP000326903">
    <property type="component" value="Unassembled WGS sequence"/>
</dbReference>
<evidence type="ECO:0000313" key="3">
    <source>
        <dbReference type="Proteomes" id="UP000326903"/>
    </source>
</evidence>
<feature type="signal peptide" evidence="1">
    <location>
        <begin position="1"/>
        <end position="19"/>
    </location>
</feature>
<evidence type="ECO:0000313" key="2">
    <source>
        <dbReference type="EMBL" id="KAA9037223.1"/>
    </source>
</evidence>
<keyword evidence="1" id="KW-0732">Signal</keyword>
<gene>
    <name evidence="2" type="ORF">FW778_17500</name>
</gene>
<organism evidence="2 3">
    <name type="scientific">Ginsengibacter hankyongi</name>
    <dbReference type="NCBI Taxonomy" id="2607284"/>
    <lineage>
        <taxon>Bacteria</taxon>
        <taxon>Pseudomonadati</taxon>
        <taxon>Bacteroidota</taxon>
        <taxon>Chitinophagia</taxon>
        <taxon>Chitinophagales</taxon>
        <taxon>Chitinophagaceae</taxon>
        <taxon>Ginsengibacter</taxon>
    </lineage>
</organism>
<sequence length="121" mass="13922">MKKLLAFILLLSHMNTSMLLPQAPEDDVYDKNGNQVDDINSIVEFVMVHLGIDHHADDEDNDQGQNFHIVKIFDYCFQPVFSNIKTHEFTITKQPMFGEYKEDKIPNLSFDIIIPPPKSSV</sequence>
<dbReference type="AlphaFoldDB" id="A0A5J5IEL0"/>
<accession>A0A5J5IEL0</accession>
<proteinExistence type="predicted"/>
<name>A0A5J5IEL0_9BACT</name>